<protein>
    <submittedName>
        <fullName evidence="2">Uncharacterized protein</fullName>
    </submittedName>
</protein>
<name>A0A4Z2I083_9TELE</name>
<dbReference type="Proteomes" id="UP000314294">
    <property type="component" value="Unassembled WGS sequence"/>
</dbReference>
<proteinExistence type="predicted"/>
<feature type="compositionally biased region" description="Basic and acidic residues" evidence="1">
    <location>
        <begin position="70"/>
        <end position="93"/>
    </location>
</feature>
<feature type="region of interest" description="Disordered" evidence="1">
    <location>
        <begin position="1"/>
        <end position="94"/>
    </location>
</feature>
<evidence type="ECO:0000313" key="2">
    <source>
        <dbReference type="EMBL" id="TNN71210.1"/>
    </source>
</evidence>
<reference evidence="2 3" key="1">
    <citation type="submission" date="2019-03" db="EMBL/GenBank/DDBJ databases">
        <title>First draft genome of Liparis tanakae, snailfish: a comprehensive survey of snailfish specific genes.</title>
        <authorList>
            <person name="Kim W."/>
            <person name="Song I."/>
            <person name="Jeong J.-H."/>
            <person name="Kim D."/>
            <person name="Kim S."/>
            <person name="Ryu S."/>
            <person name="Song J.Y."/>
            <person name="Lee S.K."/>
        </authorList>
    </citation>
    <scope>NUCLEOTIDE SEQUENCE [LARGE SCALE GENOMIC DNA]</scope>
    <source>
        <tissue evidence="2">Muscle</tissue>
    </source>
</reference>
<feature type="compositionally biased region" description="Polar residues" evidence="1">
    <location>
        <begin position="46"/>
        <end position="55"/>
    </location>
</feature>
<dbReference type="AlphaFoldDB" id="A0A4Z2I083"/>
<gene>
    <name evidence="2" type="ORF">EYF80_018558</name>
</gene>
<sequence length="109" mass="11783">METRRSTVSSKPSDSYSARRCRGPGDGSADDDGWRGRSSGKHLGLTLTNGRQTVPSARVHAGTPASSPELMEHLGDQKPEHPPKRHAIAEHPGDVNTWLRAPIKSHVNS</sequence>
<keyword evidence="3" id="KW-1185">Reference proteome</keyword>
<dbReference type="EMBL" id="SRLO01000153">
    <property type="protein sequence ID" value="TNN71210.1"/>
    <property type="molecule type" value="Genomic_DNA"/>
</dbReference>
<accession>A0A4Z2I083</accession>
<evidence type="ECO:0000256" key="1">
    <source>
        <dbReference type="SAM" id="MobiDB-lite"/>
    </source>
</evidence>
<feature type="compositionally biased region" description="Polar residues" evidence="1">
    <location>
        <begin position="1"/>
        <end position="16"/>
    </location>
</feature>
<organism evidence="2 3">
    <name type="scientific">Liparis tanakae</name>
    <name type="common">Tanaka's snailfish</name>
    <dbReference type="NCBI Taxonomy" id="230148"/>
    <lineage>
        <taxon>Eukaryota</taxon>
        <taxon>Metazoa</taxon>
        <taxon>Chordata</taxon>
        <taxon>Craniata</taxon>
        <taxon>Vertebrata</taxon>
        <taxon>Euteleostomi</taxon>
        <taxon>Actinopterygii</taxon>
        <taxon>Neopterygii</taxon>
        <taxon>Teleostei</taxon>
        <taxon>Neoteleostei</taxon>
        <taxon>Acanthomorphata</taxon>
        <taxon>Eupercaria</taxon>
        <taxon>Perciformes</taxon>
        <taxon>Cottioidei</taxon>
        <taxon>Cottales</taxon>
        <taxon>Liparidae</taxon>
        <taxon>Liparis</taxon>
    </lineage>
</organism>
<evidence type="ECO:0000313" key="3">
    <source>
        <dbReference type="Proteomes" id="UP000314294"/>
    </source>
</evidence>
<comment type="caution">
    <text evidence="2">The sequence shown here is derived from an EMBL/GenBank/DDBJ whole genome shotgun (WGS) entry which is preliminary data.</text>
</comment>